<accession>A0A974P639</accession>
<name>A0A974P639_9CAUL</name>
<protein>
    <submittedName>
        <fullName evidence="1">Uncharacterized protein</fullName>
    </submittedName>
</protein>
<dbReference type="EMBL" id="CP068570">
    <property type="protein sequence ID" value="QQZ51712.1"/>
    <property type="molecule type" value="Genomic_DNA"/>
</dbReference>
<gene>
    <name evidence="1" type="ORF">JKL49_12685</name>
</gene>
<dbReference type="AlphaFoldDB" id="A0A974P639"/>
<proteinExistence type="predicted"/>
<organism evidence="1">
    <name type="scientific">Phenylobacterium glaciei</name>
    <dbReference type="NCBI Taxonomy" id="2803784"/>
    <lineage>
        <taxon>Bacteria</taxon>
        <taxon>Pseudomonadati</taxon>
        <taxon>Pseudomonadota</taxon>
        <taxon>Alphaproteobacteria</taxon>
        <taxon>Caulobacterales</taxon>
        <taxon>Caulobacteraceae</taxon>
        <taxon>Phenylobacterium</taxon>
    </lineage>
</organism>
<reference evidence="1" key="1">
    <citation type="submission" date="2021-01" db="EMBL/GenBank/DDBJ databases">
        <title>Genome sequence of Phenylobacterium sp. 20VBR1 isolated from a valley glaceir, Ny-Alesund, Svalbard.</title>
        <authorList>
            <person name="Thomas F.A."/>
            <person name="Krishnan K.P."/>
            <person name="Sinha R.K."/>
        </authorList>
    </citation>
    <scope>NUCLEOTIDE SEQUENCE</scope>
    <source>
        <strain evidence="1">20VBR1</strain>
    </source>
</reference>
<sequence>MLFDEVLTLGLADSAAHVQAGEDLCLAIAGVSFVEGRLPVAGRQALGLAGEQDAGALGVTWAIT</sequence>
<evidence type="ECO:0000313" key="1">
    <source>
        <dbReference type="EMBL" id="QQZ51712.1"/>
    </source>
</evidence>